<organism evidence="9">
    <name type="scientific">Selaginella moellendorffii</name>
    <name type="common">Spikemoss</name>
    <dbReference type="NCBI Taxonomy" id="88036"/>
    <lineage>
        <taxon>Eukaryota</taxon>
        <taxon>Viridiplantae</taxon>
        <taxon>Streptophyta</taxon>
        <taxon>Embryophyta</taxon>
        <taxon>Tracheophyta</taxon>
        <taxon>Lycopodiopsida</taxon>
        <taxon>Selaginellales</taxon>
        <taxon>Selaginellaceae</taxon>
        <taxon>Selaginella</taxon>
    </lineage>
</organism>
<keyword evidence="3" id="KW-0560">Oxidoreductase</keyword>
<evidence type="ECO:0000256" key="2">
    <source>
        <dbReference type="ARBA" id="ARBA00022723"/>
    </source>
</evidence>
<dbReference type="InterPro" id="IPR036396">
    <property type="entry name" value="Cyt_P450_sf"/>
</dbReference>
<evidence type="ECO:0000313" key="7">
    <source>
        <dbReference type="EMBL" id="EFJ14228.1"/>
    </source>
</evidence>
<evidence type="ECO:0000256" key="1">
    <source>
        <dbReference type="ARBA" id="ARBA00010617"/>
    </source>
</evidence>
<protein>
    <submittedName>
        <fullName evidence="8">Uncharacterized protein CYP704H2</fullName>
    </submittedName>
</protein>
<dbReference type="GO" id="GO:0020037">
    <property type="term" value="F:heme binding"/>
    <property type="evidence" value="ECO:0007669"/>
    <property type="project" value="InterPro"/>
</dbReference>
<gene>
    <name evidence="8" type="primary">CYP704H2</name>
    <name evidence="8" type="ORF">SELMODRAFT_418431</name>
    <name evidence="7" type="ORF">SELMODRAFT_423745</name>
</gene>
<dbReference type="PRINTS" id="PR00463">
    <property type="entry name" value="EP450I"/>
</dbReference>
<keyword evidence="6" id="KW-0472">Membrane</keyword>
<evidence type="ECO:0000256" key="4">
    <source>
        <dbReference type="ARBA" id="ARBA00023004"/>
    </source>
</evidence>
<name>D8S5P1_SELML</name>
<comment type="cofactor">
    <cofactor evidence="5">
        <name>heme</name>
        <dbReference type="ChEBI" id="CHEBI:30413"/>
    </cofactor>
</comment>
<sequence length="520" mass="59221">MVIAHGSGSASWMISIALLLAWWVFLHRLRQRHLAGPKTWPLLGCIVEQARNFDKLHDWLLGYFNKTLTFSVPMATINNTFTANPANVEYILKTNFNNFPKGDKLCGRFEDLMGQGIFTVDGERWIHQRKVATAEFASSKLRDYSIHTFRDKALRLVKVLDSASRSGKQVDLQDLFMRLTLDSICTVGFGVGVGCLSPDLPFVPFAAAFDEAMRLIIRRYVDVFWKIKRAASIGSEARLAQCLKVVDSFLYQVINRRREEMKRLSSEARADLLSRFMVLEGEEAYTDKMLRDVVMNFMVAGRDTTALTLSWFFSELCKHPEVADKIVAEVSQVLGSKQQKIPKISDRSSSFDYGLEQEILDLAELLDYQTLNKMQYLHAALTEALRLYPAVPLDTKQVIEDDTLPDGTKVRAGQFVSYVPYSMGRLEHIWGPDATEFKPERWLNSSGVYQPQSPYKFTTFQAGPRMCLGKDSAYLQMKMTTVMLLKLFNFSLVEGQSLDYRMMAVLYIADGVQAKVTRRE</sequence>
<dbReference type="HOGENOM" id="CLU_001570_27_2_1"/>
<dbReference type="Gramene" id="EFJ14228">
    <property type="protein sequence ID" value="EFJ14228"/>
    <property type="gene ID" value="SELMODRAFT_423745"/>
</dbReference>
<dbReference type="Gene3D" id="1.10.630.10">
    <property type="entry name" value="Cytochrome P450"/>
    <property type="match status" value="1"/>
</dbReference>
<dbReference type="PRINTS" id="PR00385">
    <property type="entry name" value="P450"/>
</dbReference>
<dbReference type="KEGG" id="smo:SELMODRAFT_423745"/>
<keyword evidence="9" id="KW-1185">Reference proteome</keyword>
<dbReference type="GeneID" id="9653863"/>
<evidence type="ECO:0000256" key="5">
    <source>
        <dbReference type="PIRSR" id="PIRSR602401-1"/>
    </source>
</evidence>
<accession>D8S5P1</accession>
<keyword evidence="2 5" id="KW-0479">Metal-binding</keyword>
<dbReference type="CDD" id="cd11064">
    <property type="entry name" value="CYP86A"/>
    <property type="match status" value="1"/>
</dbReference>
<keyword evidence="6" id="KW-0812">Transmembrane</keyword>
<comment type="similarity">
    <text evidence="1">Belongs to the cytochrome P450 family.</text>
</comment>
<evidence type="ECO:0000256" key="3">
    <source>
        <dbReference type="ARBA" id="ARBA00023002"/>
    </source>
</evidence>
<dbReference type="Gramene" id="EFJ20092">
    <property type="protein sequence ID" value="EFJ20092"/>
    <property type="gene ID" value="SELMODRAFT_418431"/>
</dbReference>
<dbReference type="EMBL" id="GL377603">
    <property type="protein sequence ID" value="EFJ20092.1"/>
    <property type="molecule type" value="Genomic_DNA"/>
</dbReference>
<feature type="binding site" description="axial binding residue" evidence="5">
    <location>
        <position position="467"/>
    </location>
    <ligand>
        <name>heme</name>
        <dbReference type="ChEBI" id="CHEBI:30413"/>
    </ligand>
    <ligandPart>
        <name>Fe</name>
        <dbReference type="ChEBI" id="CHEBI:18248"/>
    </ligandPart>
</feature>
<dbReference type="InterPro" id="IPR002401">
    <property type="entry name" value="Cyt_P450_E_grp-I"/>
</dbReference>
<evidence type="ECO:0000313" key="9">
    <source>
        <dbReference type="Proteomes" id="UP000001514"/>
    </source>
</evidence>
<keyword evidence="4 5" id="KW-0408">Iron</keyword>
<dbReference type="KEGG" id="smo:SELMODRAFT_418431"/>
<dbReference type="GO" id="GO:0005506">
    <property type="term" value="F:iron ion binding"/>
    <property type="evidence" value="ECO:0007669"/>
    <property type="project" value="InterPro"/>
</dbReference>
<dbReference type="GO" id="GO:0016705">
    <property type="term" value="F:oxidoreductase activity, acting on paired donors, with incorporation or reduction of molecular oxygen"/>
    <property type="evidence" value="ECO:0007669"/>
    <property type="project" value="InterPro"/>
</dbReference>
<evidence type="ECO:0000313" key="8">
    <source>
        <dbReference type="EMBL" id="EFJ20092.1"/>
    </source>
</evidence>
<dbReference type="eggNOG" id="KOG0157">
    <property type="taxonomic scope" value="Eukaryota"/>
</dbReference>
<proteinExistence type="inferred from homology"/>
<keyword evidence="5" id="KW-0349">Heme</keyword>
<dbReference type="GO" id="GO:0004497">
    <property type="term" value="F:monooxygenase activity"/>
    <property type="evidence" value="ECO:0007669"/>
    <property type="project" value="InterPro"/>
</dbReference>
<feature type="transmembrane region" description="Helical" evidence="6">
    <location>
        <begin position="12"/>
        <end position="29"/>
    </location>
</feature>
<dbReference type="Pfam" id="PF00067">
    <property type="entry name" value="p450"/>
    <property type="match status" value="1"/>
</dbReference>
<dbReference type="InParanoid" id="D8S5P1"/>
<dbReference type="InterPro" id="IPR001128">
    <property type="entry name" value="Cyt_P450"/>
</dbReference>
<dbReference type="Proteomes" id="UP000001514">
    <property type="component" value="Unassembled WGS sequence"/>
</dbReference>
<dbReference type="SUPFAM" id="SSF48264">
    <property type="entry name" value="Cytochrome P450"/>
    <property type="match status" value="1"/>
</dbReference>
<keyword evidence="6" id="KW-1133">Transmembrane helix</keyword>
<evidence type="ECO:0000256" key="6">
    <source>
        <dbReference type="SAM" id="Phobius"/>
    </source>
</evidence>
<dbReference type="AlphaFoldDB" id="D8S5P1"/>
<dbReference type="OrthoDB" id="1470350at2759"/>
<dbReference type="STRING" id="88036.D8S5P1"/>
<dbReference type="OMA" id="NCKSDDY"/>
<dbReference type="EMBL" id="GL377628">
    <property type="protein sequence ID" value="EFJ14228.1"/>
    <property type="molecule type" value="Genomic_DNA"/>
</dbReference>
<reference evidence="8 9" key="1">
    <citation type="journal article" date="2011" name="Science">
        <title>The Selaginella genome identifies genetic changes associated with the evolution of vascular plants.</title>
        <authorList>
            <person name="Banks J.A."/>
            <person name="Nishiyama T."/>
            <person name="Hasebe M."/>
            <person name="Bowman J.L."/>
            <person name="Gribskov M."/>
            <person name="dePamphilis C."/>
            <person name="Albert V.A."/>
            <person name="Aono N."/>
            <person name="Aoyama T."/>
            <person name="Ambrose B.A."/>
            <person name="Ashton N.W."/>
            <person name="Axtell M.J."/>
            <person name="Barker E."/>
            <person name="Barker M.S."/>
            <person name="Bennetzen J.L."/>
            <person name="Bonawitz N.D."/>
            <person name="Chapple C."/>
            <person name="Cheng C."/>
            <person name="Correa L.G."/>
            <person name="Dacre M."/>
            <person name="DeBarry J."/>
            <person name="Dreyer I."/>
            <person name="Elias M."/>
            <person name="Engstrom E.M."/>
            <person name="Estelle M."/>
            <person name="Feng L."/>
            <person name="Finet C."/>
            <person name="Floyd S.K."/>
            <person name="Frommer W.B."/>
            <person name="Fujita T."/>
            <person name="Gramzow L."/>
            <person name="Gutensohn M."/>
            <person name="Harholt J."/>
            <person name="Hattori M."/>
            <person name="Heyl A."/>
            <person name="Hirai T."/>
            <person name="Hiwatashi Y."/>
            <person name="Ishikawa M."/>
            <person name="Iwata M."/>
            <person name="Karol K.G."/>
            <person name="Koehler B."/>
            <person name="Kolukisaoglu U."/>
            <person name="Kubo M."/>
            <person name="Kurata T."/>
            <person name="Lalonde S."/>
            <person name="Li K."/>
            <person name="Li Y."/>
            <person name="Litt A."/>
            <person name="Lyons E."/>
            <person name="Manning G."/>
            <person name="Maruyama T."/>
            <person name="Michael T.P."/>
            <person name="Mikami K."/>
            <person name="Miyazaki S."/>
            <person name="Morinaga S."/>
            <person name="Murata T."/>
            <person name="Mueller-Roeber B."/>
            <person name="Nelson D.R."/>
            <person name="Obara M."/>
            <person name="Oguri Y."/>
            <person name="Olmstead R.G."/>
            <person name="Onodera N."/>
            <person name="Petersen B.L."/>
            <person name="Pils B."/>
            <person name="Prigge M."/>
            <person name="Rensing S.A."/>
            <person name="Riano-Pachon D.M."/>
            <person name="Roberts A.W."/>
            <person name="Sato Y."/>
            <person name="Scheller H.V."/>
            <person name="Schulz B."/>
            <person name="Schulz C."/>
            <person name="Shakirov E.V."/>
            <person name="Shibagaki N."/>
            <person name="Shinohara N."/>
            <person name="Shippen D.E."/>
            <person name="Soerensen I."/>
            <person name="Sotooka R."/>
            <person name="Sugimoto N."/>
            <person name="Sugita M."/>
            <person name="Sumikawa N."/>
            <person name="Tanurdzic M."/>
            <person name="Theissen G."/>
            <person name="Ulvskov P."/>
            <person name="Wakazuki S."/>
            <person name="Weng J.K."/>
            <person name="Willats W.W."/>
            <person name="Wipf D."/>
            <person name="Wolf P.G."/>
            <person name="Yang L."/>
            <person name="Zimmer A.D."/>
            <person name="Zhu Q."/>
            <person name="Mitros T."/>
            <person name="Hellsten U."/>
            <person name="Loque D."/>
            <person name="Otillar R."/>
            <person name="Salamov A."/>
            <person name="Schmutz J."/>
            <person name="Shapiro H."/>
            <person name="Lindquist E."/>
            <person name="Lucas S."/>
            <person name="Rokhsar D."/>
            <person name="Grigoriev I.V."/>
        </authorList>
    </citation>
    <scope>NUCLEOTIDE SEQUENCE [LARGE SCALE GENOMIC DNA]</scope>
</reference>
<dbReference type="PANTHER" id="PTHR24296">
    <property type="entry name" value="CYTOCHROME P450"/>
    <property type="match status" value="1"/>
</dbReference>